<reference evidence="9" key="1">
    <citation type="submission" date="2016-09" db="EMBL/GenBank/DDBJ databases">
        <authorList>
            <person name="Varghese N."/>
            <person name="Submissions S."/>
        </authorList>
    </citation>
    <scope>NUCLEOTIDE SEQUENCE [LARGE SCALE GENOMIC DNA]</scope>
    <source>
        <strain evidence="9">25nlg</strain>
    </source>
</reference>
<evidence type="ECO:0000256" key="1">
    <source>
        <dbReference type="ARBA" id="ARBA00001936"/>
    </source>
</evidence>
<dbReference type="Proteomes" id="UP000242662">
    <property type="component" value="Unassembled WGS sequence"/>
</dbReference>
<dbReference type="InterPro" id="IPR045121">
    <property type="entry name" value="CoAse"/>
</dbReference>
<proteinExistence type="predicted"/>
<evidence type="ECO:0000313" key="9">
    <source>
        <dbReference type="Proteomes" id="UP000242662"/>
    </source>
</evidence>
<evidence type="ECO:0000256" key="3">
    <source>
        <dbReference type="ARBA" id="ARBA00022723"/>
    </source>
</evidence>
<dbReference type="EMBL" id="FMYM01000006">
    <property type="protein sequence ID" value="SDC18837.1"/>
    <property type="molecule type" value="Genomic_DNA"/>
</dbReference>
<keyword evidence="5" id="KW-0460">Magnesium</keyword>
<feature type="domain" description="Nudix hydrolase" evidence="7">
    <location>
        <begin position="21"/>
        <end position="156"/>
    </location>
</feature>
<keyword evidence="3" id="KW-0479">Metal-binding</keyword>
<comment type="cofactor">
    <cofactor evidence="2">
        <name>Mg(2+)</name>
        <dbReference type="ChEBI" id="CHEBI:18420"/>
    </cofactor>
</comment>
<evidence type="ECO:0000259" key="7">
    <source>
        <dbReference type="PROSITE" id="PS51462"/>
    </source>
</evidence>
<dbReference type="STRING" id="1464122.SAMN05421737_1069"/>
<keyword evidence="6" id="KW-0464">Manganese</keyword>
<evidence type="ECO:0000256" key="4">
    <source>
        <dbReference type="ARBA" id="ARBA00022801"/>
    </source>
</evidence>
<dbReference type="Gene3D" id="3.90.79.10">
    <property type="entry name" value="Nucleoside Triphosphate Pyrophosphohydrolase"/>
    <property type="match status" value="1"/>
</dbReference>
<evidence type="ECO:0000256" key="6">
    <source>
        <dbReference type="ARBA" id="ARBA00023211"/>
    </source>
</evidence>
<dbReference type="Pfam" id="PF00293">
    <property type="entry name" value="NUDIX"/>
    <property type="match status" value="1"/>
</dbReference>
<dbReference type="CDD" id="cd03426">
    <property type="entry name" value="NUDIX_CoAse_Nudt7"/>
    <property type="match status" value="1"/>
</dbReference>
<accession>A0A1G6JJK0</accession>
<dbReference type="InterPro" id="IPR000086">
    <property type="entry name" value="NUDIX_hydrolase_dom"/>
</dbReference>
<evidence type="ECO:0000313" key="8">
    <source>
        <dbReference type="EMBL" id="SDC18837.1"/>
    </source>
</evidence>
<evidence type="ECO:0000256" key="5">
    <source>
        <dbReference type="ARBA" id="ARBA00022842"/>
    </source>
</evidence>
<sequence length="213" mass="23956">MPTIEQIERIFKVHPAPSSQPAKQAAVILPLVTIGGQTHVLFQTRAHTLKKQPGETCFPGGHVEPFDDTVAHAAIRECTEELGLAQTDITMIAPLPKVEAPHQQLVIHPYLANIRDVHQITIDPSEVADWFTIPLAYLLTNPPQIGHFNVTVEPAEDFPIEKIANQGGYIRRTYMLQEYFYTYKGRTVWGLTARILQQFLSHLQQEMTSSDPL</sequence>
<keyword evidence="9" id="KW-1185">Reference proteome</keyword>
<protein>
    <submittedName>
        <fullName evidence="8">8-oxo-dGTP pyrophosphatase MutT, NUDIX family</fullName>
    </submittedName>
</protein>
<dbReference type="InterPro" id="IPR015797">
    <property type="entry name" value="NUDIX_hydrolase-like_dom_sf"/>
</dbReference>
<dbReference type="GO" id="GO:0046872">
    <property type="term" value="F:metal ion binding"/>
    <property type="evidence" value="ECO:0007669"/>
    <property type="project" value="UniProtKB-KW"/>
</dbReference>
<name>A0A1G6JJK0_9BACI</name>
<gene>
    <name evidence="8" type="ORF">SAMN05421737_1069</name>
</gene>
<comment type="cofactor">
    <cofactor evidence="1">
        <name>Mn(2+)</name>
        <dbReference type="ChEBI" id="CHEBI:29035"/>
    </cofactor>
</comment>
<keyword evidence="4" id="KW-0378">Hydrolase</keyword>
<evidence type="ECO:0000256" key="2">
    <source>
        <dbReference type="ARBA" id="ARBA00001946"/>
    </source>
</evidence>
<organism evidence="8 9">
    <name type="scientific">Shouchella lonarensis</name>
    <dbReference type="NCBI Taxonomy" id="1464122"/>
    <lineage>
        <taxon>Bacteria</taxon>
        <taxon>Bacillati</taxon>
        <taxon>Bacillota</taxon>
        <taxon>Bacilli</taxon>
        <taxon>Bacillales</taxon>
        <taxon>Bacillaceae</taxon>
        <taxon>Shouchella</taxon>
    </lineage>
</organism>
<dbReference type="PANTHER" id="PTHR12992:SF11">
    <property type="entry name" value="MITOCHONDRIAL COENZYME A DIPHOSPHATASE NUDT8"/>
    <property type="match status" value="1"/>
</dbReference>
<dbReference type="RefSeq" id="WP_176763852.1">
    <property type="nucleotide sequence ID" value="NZ_FMYM01000006.1"/>
</dbReference>
<dbReference type="PANTHER" id="PTHR12992">
    <property type="entry name" value="NUDIX HYDROLASE"/>
    <property type="match status" value="1"/>
</dbReference>
<dbReference type="PROSITE" id="PS51462">
    <property type="entry name" value="NUDIX"/>
    <property type="match status" value="1"/>
</dbReference>
<dbReference type="SUPFAM" id="SSF55811">
    <property type="entry name" value="Nudix"/>
    <property type="match status" value="1"/>
</dbReference>
<dbReference type="GO" id="GO:0010945">
    <property type="term" value="F:coenzyme A diphosphatase activity"/>
    <property type="evidence" value="ECO:0007669"/>
    <property type="project" value="InterPro"/>
</dbReference>
<dbReference type="AlphaFoldDB" id="A0A1G6JJK0"/>